<name>A0A0A9FA61_ARUDO</name>
<evidence type="ECO:0000313" key="1">
    <source>
        <dbReference type="EMBL" id="JAE09945.1"/>
    </source>
</evidence>
<organism evidence="1">
    <name type="scientific">Arundo donax</name>
    <name type="common">Giant reed</name>
    <name type="synonym">Donax arundinaceus</name>
    <dbReference type="NCBI Taxonomy" id="35708"/>
    <lineage>
        <taxon>Eukaryota</taxon>
        <taxon>Viridiplantae</taxon>
        <taxon>Streptophyta</taxon>
        <taxon>Embryophyta</taxon>
        <taxon>Tracheophyta</taxon>
        <taxon>Spermatophyta</taxon>
        <taxon>Magnoliopsida</taxon>
        <taxon>Liliopsida</taxon>
        <taxon>Poales</taxon>
        <taxon>Poaceae</taxon>
        <taxon>PACMAD clade</taxon>
        <taxon>Arundinoideae</taxon>
        <taxon>Arundineae</taxon>
        <taxon>Arundo</taxon>
    </lineage>
</organism>
<dbReference type="AlphaFoldDB" id="A0A0A9FA61"/>
<protein>
    <submittedName>
        <fullName evidence="1">Uncharacterized protein</fullName>
    </submittedName>
</protein>
<proteinExistence type="predicted"/>
<reference evidence="1" key="1">
    <citation type="submission" date="2014-09" db="EMBL/GenBank/DDBJ databases">
        <authorList>
            <person name="Magalhaes I.L.F."/>
            <person name="Oliveira U."/>
            <person name="Santos F.R."/>
            <person name="Vidigal T.H.D.A."/>
            <person name="Brescovit A.D."/>
            <person name="Santos A.J."/>
        </authorList>
    </citation>
    <scope>NUCLEOTIDE SEQUENCE</scope>
    <source>
        <tissue evidence="1">Shoot tissue taken approximately 20 cm above the soil surface</tissue>
    </source>
</reference>
<sequence length="44" mass="4925">MLTHFGGSNCYSANFHQSATQHILLDLEPVNQTKICKFITKSSL</sequence>
<reference evidence="1" key="2">
    <citation type="journal article" date="2015" name="Data Brief">
        <title>Shoot transcriptome of the giant reed, Arundo donax.</title>
        <authorList>
            <person name="Barrero R.A."/>
            <person name="Guerrero F.D."/>
            <person name="Moolhuijzen P."/>
            <person name="Goolsby J.A."/>
            <person name="Tidwell J."/>
            <person name="Bellgard S.E."/>
            <person name="Bellgard M.I."/>
        </authorList>
    </citation>
    <scope>NUCLEOTIDE SEQUENCE</scope>
    <source>
        <tissue evidence="1">Shoot tissue taken approximately 20 cm above the soil surface</tissue>
    </source>
</reference>
<dbReference type="EMBL" id="GBRH01187951">
    <property type="protein sequence ID" value="JAE09945.1"/>
    <property type="molecule type" value="Transcribed_RNA"/>
</dbReference>
<accession>A0A0A9FA61</accession>